<evidence type="ECO:0000313" key="4">
    <source>
        <dbReference type="Proteomes" id="UP001234581"/>
    </source>
</evidence>
<organism evidence="3 4">
    <name type="scientific">Lichtheimia ornata</name>
    <dbReference type="NCBI Taxonomy" id="688661"/>
    <lineage>
        <taxon>Eukaryota</taxon>
        <taxon>Fungi</taxon>
        <taxon>Fungi incertae sedis</taxon>
        <taxon>Mucoromycota</taxon>
        <taxon>Mucoromycotina</taxon>
        <taxon>Mucoromycetes</taxon>
        <taxon>Mucorales</taxon>
        <taxon>Lichtheimiaceae</taxon>
        <taxon>Lichtheimia</taxon>
    </lineage>
</organism>
<dbReference type="Gene3D" id="3.80.10.10">
    <property type="entry name" value="Ribonuclease Inhibitor"/>
    <property type="match status" value="1"/>
</dbReference>
<evidence type="ECO:0000313" key="3">
    <source>
        <dbReference type="EMBL" id="KAJ8658172.1"/>
    </source>
</evidence>
<protein>
    <recommendedName>
        <fullName evidence="2">F-box domain-containing protein</fullName>
    </recommendedName>
</protein>
<dbReference type="EMBL" id="JARTCD010000026">
    <property type="protein sequence ID" value="KAJ8658172.1"/>
    <property type="molecule type" value="Genomic_DNA"/>
</dbReference>
<dbReference type="Proteomes" id="UP001234581">
    <property type="component" value="Unassembled WGS sequence"/>
</dbReference>
<dbReference type="Pfam" id="PF12937">
    <property type="entry name" value="F-box-like"/>
    <property type="match status" value="1"/>
</dbReference>
<name>A0AAD7V4V1_9FUNG</name>
<dbReference type="InterPro" id="IPR036047">
    <property type="entry name" value="F-box-like_dom_sf"/>
</dbReference>
<feature type="region of interest" description="Disordered" evidence="1">
    <location>
        <begin position="23"/>
        <end position="44"/>
    </location>
</feature>
<reference evidence="3 4" key="1">
    <citation type="submission" date="2023-03" db="EMBL/GenBank/DDBJ databases">
        <title>Genome sequence of Lichtheimia ornata CBS 291.66.</title>
        <authorList>
            <person name="Mohabir J.T."/>
            <person name="Shea T.P."/>
            <person name="Kurbessoian T."/>
            <person name="Berby B."/>
            <person name="Fontaine J."/>
            <person name="Livny J."/>
            <person name="Gnirke A."/>
            <person name="Stajich J.E."/>
            <person name="Cuomo C.A."/>
        </authorList>
    </citation>
    <scope>NUCLEOTIDE SEQUENCE [LARGE SCALE GENOMIC DNA]</scope>
    <source>
        <strain evidence="3">CBS 291.66</strain>
    </source>
</reference>
<dbReference type="SUPFAM" id="SSF81383">
    <property type="entry name" value="F-box domain"/>
    <property type="match status" value="1"/>
</dbReference>
<dbReference type="RefSeq" id="XP_058343085.1">
    <property type="nucleotide sequence ID" value="XM_058486211.1"/>
</dbReference>
<proteinExistence type="predicted"/>
<keyword evidence="4" id="KW-1185">Reference proteome</keyword>
<sequence>MVTTTTTTTTTLQWLKHSLSPSTLTSSRYVPRHNNKKRQKQQHPFDALPEELTLEIFVHLDSLSLYRVTQTSMRYRHMISRCINLWTWLWFDPTLPLERRDLYRMLCFLVEHHGLHEQIRGARFDRCTIDSTTLERVLRYLPRLSTLSVVGCPHLDCFQFLSILRHTTAPLGPMNYSLPPSRLLPSGPLLQHLTRLEIRGLFPSERGIMSYAHEIYCYTSIRRLLAKNNNAARQRARRISRRRHFHARVLEGFEEEEEDDDVMMDDEDEDEDDEDDDLLLYHQFWLLLQQPLFRASPELLVLPSTAATFSALSSITHSAITTTSTTTSTVNSIKNGRNVGNNGNQRRSIEMDVQPCSHCHRNVTQPTPASCTLCGDPTLTPCAQCMCYHCRRILCRSCFRLRRGWRVLRCHKCQLARRVCDNTECIVSLHNNSSSSSHGNKSRPWKRRGHGNGGGSSDDTIPDFYCAWCIQKKNPRQRLPWIRRLLWMMPNKQSSSSSIFNNRPPLYLNN</sequence>
<feature type="compositionally biased region" description="Basic residues" evidence="1">
    <location>
        <begin position="440"/>
        <end position="450"/>
    </location>
</feature>
<evidence type="ECO:0000259" key="2">
    <source>
        <dbReference type="PROSITE" id="PS50181"/>
    </source>
</evidence>
<accession>A0AAD7V4V1</accession>
<gene>
    <name evidence="3" type="ORF">O0I10_006179</name>
</gene>
<dbReference type="InterPro" id="IPR032675">
    <property type="entry name" value="LRR_dom_sf"/>
</dbReference>
<dbReference type="PROSITE" id="PS50181">
    <property type="entry name" value="FBOX"/>
    <property type="match status" value="1"/>
</dbReference>
<comment type="caution">
    <text evidence="3">The sequence shown here is derived from an EMBL/GenBank/DDBJ whole genome shotgun (WGS) entry which is preliminary data.</text>
</comment>
<feature type="region of interest" description="Disordered" evidence="1">
    <location>
        <begin position="431"/>
        <end position="456"/>
    </location>
</feature>
<dbReference type="InterPro" id="IPR001810">
    <property type="entry name" value="F-box_dom"/>
</dbReference>
<evidence type="ECO:0000256" key="1">
    <source>
        <dbReference type="SAM" id="MobiDB-lite"/>
    </source>
</evidence>
<feature type="compositionally biased region" description="Basic residues" evidence="1">
    <location>
        <begin position="30"/>
        <end position="41"/>
    </location>
</feature>
<feature type="domain" description="F-box" evidence="2">
    <location>
        <begin position="42"/>
        <end position="89"/>
    </location>
</feature>
<dbReference type="AlphaFoldDB" id="A0AAD7V4V1"/>
<dbReference type="GeneID" id="83213590"/>